<dbReference type="GO" id="GO:0016787">
    <property type="term" value="F:hydrolase activity"/>
    <property type="evidence" value="ECO:0007669"/>
    <property type="project" value="UniProtKB-KW"/>
</dbReference>
<evidence type="ECO:0000313" key="4">
    <source>
        <dbReference type="Proteomes" id="UP000217696"/>
    </source>
</evidence>
<protein>
    <submittedName>
        <fullName evidence="3">Stage IV sporulation protein A</fullName>
        <ecNumber evidence="3">3.6.1.3</ecNumber>
    </submittedName>
</protein>
<gene>
    <name evidence="3" type="primary">spoIVA_1</name>
    <name evidence="3" type="ORF">CB4_01276</name>
</gene>
<dbReference type="Proteomes" id="UP000217696">
    <property type="component" value="Chromosome"/>
</dbReference>
<name>A0A0U5C5H1_9BACL</name>
<accession>A0A0U5C5H1</accession>
<organism evidence="3 4">
    <name type="scientific">Aneurinibacillus soli</name>
    <dbReference type="NCBI Taxonomy" id="1500254"/>
    <lineage>
        <taxon>Bacteria</taxon>
        <taxon>Bacillati</taxon>
        <taxon>Bacillota</taxon>
        <taxon>Bacilli</taxon>
        <taxon>Bacillales</taxon>
        <taxon>Paenibacillaceae</taxon>
        <taxon>Aneurinibacillus group</taxon>
        <taxon>Aneurinibacillus</taxon>
    </lineage>
</organism>
<dbReference type="KEGG" id="asoc:CB4_01276"/>
<dbReference type="RefSeq" id="WP_096464179.1">
    <property type="nucleotide sequence ID" value="NZ_AP017312.1"/>
</dbReference>
<dbReference type="OrthoDB" id="9761464at2"/>
<keyword evidence="3" id="KW-0378">Hydrolase</keyword>
<dbReference type="InterPro" id="IPR046841">
    <property type="entry name" value="SpoIVA_middle"/>
</dbReference>
<feature type="domain" description="Stage IV sporulation protein A ATPase" evidence="1">
    <location>
        <begin position="10"/>
        <end position="223"/>
    </location>
</feature>
<dbReference type="Pfam" id="PF20438">
    <property type="entry name" value="SpoIVA_middle"/>
    <property type="match status" value="1"/>
</dbReference>
<sequence length="329" mass="37183">MDQVESKEILVEELNNSICIDIVGPARTGKSTFIKSFVDLYVLSNISDEQEKDNIISYLPEIGKGKIMQTIQKTSLVFQSVTINGFSTDVKITEQIKHKIHGAKYPEVKSEEEISNLILQSEASLTPYPHSHITLLFTTDGSFGGFPRYAYIDAEKKSIEDLNIVNKPFVIVVNTANPESEDALLLQQKLQEEHSVPVFILSAANLNIGEFNQVLKNNLCKHPINELNLEISPSLIMSLDESHSLRMQINDMVKEVTQDIACFCHLEYLLKRFMDFRIVSNVQISKLNMSAGTVEIWIDIDEEEVGKVEDEIFTEKKKGLGIMRLLFGK</sequence>
<feature type="domain" description="Stage IV sporulation protein A middle" evidence="2">
    <location>
        <begin position="224"/>
        <end position="304"/>
    </location>
</feature>
<evidence type="ECO:0000259" key="1">
    <source>
        <dbReference type="Pfam" id="PF09547"/>
    </source>
</evidence>
<dbReference type="InterPro" id="IPR046842">
    <property type="entry name" value="SpoIVA_ATPase"/>
</dbReference>
<keyword evidence="4" id="KW-1185">Reference proteome</keyword>
<dbReference type="EC" id="3.6.1.3" evidence="3"/>
<dbReference type="Pfam" id="PF09547">
    <property type="entry name" value="SpoIVA_ATPase"/>
    <property type="match status" value="1"/>
</dbReference>
<proteinExistence type="predicted"/>
<evidence type="ECO:0000313" key="3">
    <source>
        <dbReference type="EMBL" id="BAU27107.1"/>
    </source>
</evidence>
<dbReference type="AlphaFoldDB" id="A0A0U5C5H1"/>
<dbReference type="EMBL" id="AP017312">
    <property type="protein sequence ID" value="BAU27107.1"/>
    <property type="molecule type" value="Genomic_DNA"/>
</dbReference>
<evidence type="ECO:0000259" key="2">
    <source>
        <dbReference type="Pfam" id="PF20438"/>
    </source>
</evidence>
<reference evidence="3 4" key="1">
    <citation type="submission" date="2015-12" db="EMBL/GenBank/DDBJ databases">
        <title>Genome sequence of Aneurinibacillus soli.</title>
        <authorList>
            <person name="Lee J.S."/>
            <person name="Lee K.C."/>
            <person name="Kim K.K."/>
            <person name="Lee B.W."/>
        </authorList>
    </citation>
    <scope>NUCLEOTIDE SEQUENCE [LARGE SCALE GENOMIC DNA]</scope>
    <source>
        <strain evidence="3 4">CB4</strain>
    </source>
</reference>